<dbReference type="Pfam" id="PF00877">
    <property type="entry name" value="NLPC_P60"/>
    <property type="match status" value="1"/>
</dbReference>
<dbReference type="InterPro" id="IPR051794">
    <property type="entry name" value="PG_Endopeptidase_C40"/>
</dbReference>
<comment type="caution">
    <text evidence="6">The sequence shown here is derived from an EMBL/GenBank/DDBJ whole genome shotgun (WGS) entry which is preliminary data.</text>
</comment>
<evidence type="ECO:0000313" key="6">
    <source>
        <dbReference type="EMBL" id="MBT1543196.1"/>
    </source>
</evidence>
<sequence length="357" mass="36730">MQLLSGSPAALNCSPLGGGGRTASGTTASDTTASDTTTVDAGNGKTLSFTREQRANAGTIIAVGRGLNVPSRGVQVALMTALQESGLRNLDHGDRDSVGIFQQRANWGSLEERQDPTYEAKAFYGGPLGPNRGTPKGLLDVANWQDLSLNDAAQAVQISGFPKAYAKWESSAASLMTERGVNVTADTASQTISNGGGCSSGGGSNGGGSGGKGSDTENASWSSPNGKTGADMVAYAEQYVGKVPYSGACGSAGSPTAGWCCTGFVYYMYHQVLDVDLPSTVVSGQLAQAHQIPASKAQAGDLVAWVGHHIGIYDGKGGLIHSPDWGRKLTHAKSYQFTIGGTGPTFWRVNAIGDGTW</sequence>
<evidence type="ECO:0000256" key="3">
    <source>
        <dbReference type="ARBA" id="ARBA00022801"/>
    </source>
</evidence>
<feature type="compositionally biased region" description="Polar residues" evidence="5">
    <location>
        <begin position="216"/>
        <end position="226"/>
    </location>
</feature>
<dbReference type="PROSITE" id="PS51935">
    <property type="entry name" value="NLPC_P60"/>
    <property type="match status" value="1"/>
</dbReference>
<dbReference type="GO" id="GO:0008234">
    <property type="term" value="F:cysteine-type peptidase activity"/>
    <property type="evidence" value="ECO:0007669"/>
    <property type="project" value="UniProtKB-KW"/>
</dbReference>
<keyword evidence="2" id="KW-0645">Protease</keyword>
<keyword evidence="4" id="KW-0788">Thiol protease</keyword>
<feature type="compositionally biased region" description="Low complexity" evidence="5">
    <location>
        <begin position="23"/>
        <end position="42"/>
    </location>
</feature>
<dbReference type="Proteomes" id="UP000709437">
    <property type="component" value="Unassembled WGS sequence"/>
</dbReference>
<keyword evidence="3" id="KW-0378">Hydrolase</keyword>
<dbReference type="SUPFAM" id="SSF54001">
    <property type="entry name" value="Cysteine proteinases"/>
    <property type="match status" value="1"/>
</dbReference>
<gene>
    <name evidence="6" type="ORF">KK103_15645</name>
</gene>
<organism evidence="6 7">
    <name type="scientific">Curtobacterium flaccumfaciens pv. flaccumfaciens</name>
    <dbReference type="NCBI Taxonomy" id="138532"/>
    <lineage>
        <taxon>Bacteria</taxon>
        <taxon>Bacillati</taxon>
        <taxon>Actinomycetota</taxon>
        <taxon>Actinomycetes</taxon>
        <taxon>Micrococcales</taxon>
        <taxon>Microbacteriaceae</taxon>
        <taxon>Curtobacterium</taxon>
    </lineage>
</organism>
<dbReference type="RefSeq" id="WP_128781756.1">
    <property type="nucleotide sequence ID" value="NZ_JAFJLX010000012.1"/>
</dbReference>
<evidence type="ECO:0000256" key="5">
    <source>
        <dbReference type="SAM" id="MobiDB-lite"/>
    </source>
</evidence>
<evidence type="ECO:0000256" key="4">
    <source>
        <dbReference type="ARBA" id="ARBA00022807"/>
    </source>
</evidence>
<dbReference type="GO" id="GO:0006508">
    <property type="term" value="P:proteolysis"/>
    <property type="evidence" value="ECO:0007669"/>
    <property type="project" value="UniProtKB-KW"/>
</dbReference>
<dbReference type="InterPro" id="IPR038765">
    <property type="entry name" value="Papain-like_cys_pep_sf"/>
</dbReference>
<dbReference type="InterPro" id="IPR000064">
    <property type="entry name" value="NLP_P60_dom"/>
</dbReference>
<dbReference type="Gene3D" id="3.90.1720.10">
    <property type="entry name" value="endopeptidase domain like (from Nostoc punctiforme)"/>
    <property type="match status" value="1"/>
</dbReference>
<evidence type="ECO:0000313" key="7">
    <source>
        <dbReference type="Proteomes" id="UP000709437"/>
    </source>
</evidence>
<comment type="similarity">
    <text evidence="1">Belongs to the peptidase C40 family.</text>
</comment>
<protein>
    <submittedName>
        <fullName evidence="6">C40 family peptidase</fullName>
    </submittedName>
</protein>
<feature type="compositionally biased region" description="Gly residues" evidence="5">
    <location>
        <begin position="194"/>
        <end position="213"/>
    </location>
</feature>
<feature type="region of interest" description="Disordered" evidence="5">
    <location>
        <begin position="191"/>
        <end position="226"/>
    </location>
</feature>
<dbReference type="PANTHER" id="PTHR47359">
    <property type="entry name" value="PEPTIDOGLYCAN DL-ENDOPEPTIDASE CWLO"/>
    <property type="match status" value="1"/>
</dbReference>
<evidence type="ECO:0000256" key="1">
    <source>
        <dbReference type="ARBA" id="ARBA00007074"/>
    </source>
</evidence>
<dbReference type="PANTHER" id="PTHR47359:SF3">
    <property type="entry name" value="NLP_P60 DOMAIN-CONTAINING PROTEIN-RELATED"/>
    <property type="match status" value="1"/>
</dbReference>
<dbReference type="EMBL" id="JAHEWX010000025">
    <property type="protein sequence ID" value="MBT1543196.1"/>
    <property type="molecule type" value="Genomic_DNA"/>
</dbReference>
<name>A0A5P8YVR9_9MICO</name>
<accession>A0A5P8YVR9</accession>
<proteinExistence type="inferred from homology"/>
<reference evidence="6" key="1">
    <citation type="submission" date="2021-05" db="EMBL/GenBank/DDBJ databases">
        <title>Whole genome sequence of Curtobacterium flaccumfaciens pv. flaccumfaciens strain CFBP 3417.</title>
        <authorList>
            <person name="Osdaghi E."/>
            <person name="Taghouti G."/>
            <person name="Portier P."/>
            <person name="Fazliarab A."/>
            <person name="Taghavi S.M."/>
            <person name="Briand M."/>
            <person name="Le-Saux M."/>
            <person name="Jacques M.-A."/>
        </authorList>
    </citation>
    <scope>NUCLEOTIDE SEQUENCE</scope>
    <source>
        <strain evidence="6">CFBP 3417</strain>
    </source>
</reference>
<evidence type="ECO:0000256" key="2">
    <source>
        <dbReference type="ARBA" id="ARBA00022670"/>
    </source>
</evidence>
<feature type="region of interest" description="Disordered" evidence="5">
    <location>
        <begin position="1"/>
        <end position="47"/>
    </location>
</feature>
<dbReference type="AlphaFoldDB" id="A0A5P8YVR9"/>